<keyword evidence="4" id="KW-0547">Nucleotide-binding</keyword>
<dbReference type="Pfam" id="PF12804">
    <property type="entry name" value="NTP_transf_3"/>
    <property type="match status" value="1"/>
</dbReference>
<comment type="caution">
    <text evidence="9">The sequence shown here is derived from an EMBL/GenBank/DDBJ whole genome shotgun (WGS) entry which is preliminary data.</text>
</comment>
<dbReference type="SUPFAM" id="SSF53448">
    <property type="entry name" value="Nucleotide-diphospho-sugar transferases"/>
    <property type="match status" value="1"/>
</dbReference>
<gene>
    <name evidence="9" type="ORF">GY22_07855</name>
</gene>
<keyword evidence="3" id="KW-0479">Metal-binding</keyword>
<dbReference type="InterPro" id="IPR029044">
    <property type="entry name" value="Nucleotide-diphossugar_trans"/>
</dbReference>
<dbReference type="EMBL" id="JSUH01000006">
    <property type="protein sequence ID" value="KHD97625.1"/>
    <property type="molecule type" value="Genomic_DNA"/>
</dbReference>
<evidence type="ECO:0000259" key="8">
    <source>
        <dbReference type="Pfam" id="PF12804"/>
    </source>
</evidence>
<dbReference type="InterPro" id="IPR013482">
    <property type="entry name" value="Molybde_CF_guanTrfase"/>
</dbReference>
<evidence type="ECO:0000313" key="10">
    <source>
        <dbReference type="Proteomes" id="UP000030466"/>
    </source>
</evidence>
<evidence type="ECO:0000256" key="2">
    <source>
        <dbReference type="ARBA" id="ARBA00022679"/>
    </source>
</evidence>
<accession>A0A0A6VRJ6</accession>
<evidence type="ECO:0000256" key="6">
    <source>
        <dbReference type="ARBA" id="ARBA00023134"/>
    </source>
</evidence>
<dbReference type="GO" id="GO:0006777">
    <property type="term" value="P:Mo-molybdopterin cofactor biosynthetic process"/>
    <property type="evidence" value="ECO:0007669"/>
    <property type="project" value="UniProtKB-KW"/>
</dbReference>
<dbReference type="GO" id="GO:0016779">
    <property type="term" value="F:nucleotidyltransferase activity"/>
    <property type="evidence" value="ECO:0007669"/>
    <property type="project" value="TreeGrafter"/>
</dbReference>
<keyword evidence="6" id="KW-0342">GTP-binding</keyword>
<keyword evidence="7" id="KW-0501">Molybdenum cofactor biosynthesis</keyword>
<name>A0A0A6VRJ6_KOCRO</name>
<dbReference type="PANTHER" id="PTHR19136:SF81">
    <property type="entry name" value="MOLYBDENUM COFACTOR GUANYLYLTRANSFERASE"/>
    <property type="match status" value="1"/>
</dbReference>
<protein>
    <recommendedName>
        <fullName evidence="8">MobA-like NTP transferase domain-containing protein</fullName>
    </recommendedName>
</protein>
<dbReference type="GO" id="GO:0046872">
    <property type="term" value="F:metal ion binding"/>
    <property type="evidence" value="ECO:0007669"/>
    <property type="project" value="UniProtKB-KW"/>
</dbReference>
<keyword evidence="1" id="KW-0963">Cytoplasm</keyword>
<evidence type="ECO:0000256" key="4">
    <source>
        <dbReference type="ARBA" id="ARBA00022741"/>
    </source>
</evidence>
<dbReference type="Proteomes" id="UP000030466">
    <property type="component" value="Unassembled WGS sequence"/>
</dbReference>
<dbReference type="RefSeq" id="WP_035925839.1">
    <property type="nucleotide sequence ID" value="NZ_JSUH01000006.1"/>
</dbReference>
<organism evidence="9 10">
    <name type="scientific">Kocuria rosea subsp. polaris</name>
    <dbReference type="NCBI Taxonomy" id="136273"/>
    <lineage>
        <taxon>Bacteria</taxon>
        <taxon>Bacillati</taxon>
        <taxon>Actinomycetota</taxon>
        <taxon>Actinomycetes</taxon>
        <taxon>Micrococcales</taxon>
        <taxon>Micrococcaceae</taxon>
        <taxon>Kocuria</taxon>
    </lineage>
</organism>
<evidence type="ECO:0000256" key="7">
    <source>
        <dbReference type="ARBA" id="ARBA00023150"/>
    </source>
</evidence>
<dbReference type="AlphaFoldDB" id="A0A0A6VRJ6"/>
<evidence type="ECO:0000313" key="9">
    <source>
        <dbReference type="EMBL" id="KHD97625.1"/>
    </source>
</evidence>
<keyword evidence="2" id="KW-0808">Transferase</keyword>
<dbReference type="CDD" id="cd02503">
    <property type="entry name" value="MobA"/>
    <property type="match status" value="1"/>
</dbReference>
<keyword evidence="10" id="KW-1185">Reference proteome</keyword>
<keyword evidence="5" id="KW-0460">Magnesium</keyword>
<evidence type="ECO:0000256" key="1">
    <source>
        <dbReference type="ARBA" id="ARBA00022490"/>
    </source>
</evidence>
<dbReference type="PANTHER" id="PTHR19136">
    <property type="entry name" value="MOLYBDENUM COFACTOR GUANYLYLTRANSFERASE"/>
    <property type="match status" value="1"/>
</dbReference>
<dbReference type="Gene3D" id="3.90.550.10">
    <property type="entry name" value="Spore Coat Polysaccharide Biosynthesis Protein SpsA, Chain A"/>
    <property type="match status" value="1"/>
</dbReference>
<feature type="domain" description="MobA-like NTP transferase" evidence="8">
    <location>
        <begin position="12"/>
        <end position="164"/>
    </location>
</feature>
<evidence type="ECO:0000256" key="3">
    <source>
        <dbReference type="ARBA" id="ARBA00022723"/>
    </source>
</evidence>
<evidence type="ECO:0000256" key="5">
    <source>
        <dbReference type="ARBA" id="ARBA00022842"/>
    </source>
</evidence>
<dbReference type="GO" id="GO:0005525">
    <property type="term" value="F:GTP binding"/>
    <property type="evidence" value="ECO:0007669"/>
    <property type="project" value="UniProtKB-KW"/>
</dbReference>
<sequence>MSAPGPAPVFHAVVLAGGRSARLGGRPKAGLRRAGRTLLELTLDAVREAAGVVVVGPADPAVPAHVLRTREDPPFSGPAAGIAAGLRALDALPAAQWTLTLACDMPGVSRAVPLLLEAARTGDGAAGYVSVPPDGHRQPLAALYRSDVLRRAFAGQDAADRSVFSFVRELPLRDVTVPEDATADVDTWDDVHRHHLT</sequence>
<reference evidence="9 10" key="1">
    <citation type="journal article" date="2003" name="Int. J. Syst. Evol. Microbiol.">
        <title>Kocuria polaris sp. nov., an orange-pigmented psychrophilic bacterium isolated from an Antarctic cyanobacterial mat sample.</title>
        <authorList>
            <person name="Reddy G.S."/>
            <person name="Prakash J.S."/>
            <person name="Prabahar V."/>
            <person name="Matsumoto G.I."/>
            <person name="Stackebrandt E."/>
            <person name="Shivaji S."/>
        </authorList>
    </citation>
    <scope>NUCLEOTIDE SEQUENCE [LARGE SCALE GENOMIC DNA]</scope>
    <source>
        <strain evidence="9 10">CMS 76or</strain>
    </source>
</reference>
<dbReference type="InterPro" id="IPR025877">
    <property type="entry name" value="MobA-like_NTP_Trfase"/>
</dbReference>
<proteinExistence type="predicted"/>